<dbReference type="HOGENOM" id="CLU_011290_4_0_11"/>
<dbReference type="AlphaFoldDB" id="A0A022KX57"/>
<dbReference type="GO" id="GO:0004252">
    <property type="term" value="F:serine-type endopeptidase activity"/>
    <property type="evidence" value="ECO:0007669"/>
    <property type="project" value="InterPro"/>
</dbReference>
<dbReference type="Proteomes" id="UP000019754">
    <property type="component" value="Unassembled WGS sequence"/>
</dbReference>
<dbReference type="GO" id="GO:0070012">
    <property type="term" value="F:oligopeptidase activity"/>
    <property type="evidence" value="ECO:0007669"/>
    <property type="project" value="TreeGrafter"/>
</dbReference>
<feature type="compositionally biased region" description="Basic and acidic residues" evidence="4">
    <location>
        <begin position="8"/>
        <end position="18"/>
    </location>
</feature>
<evidence type="ECO:0000256" key="4">
    <source>
        <dbReference type="SAM" id="MobiDB-lite"/>
    </source>
</evidence>
<feature type="domain" description="Peptidase S9A N-terminal" evidence="6">
    <location>
        <begin position="18"/>
        <end position="437"/>
    </location>
</feature>
<dbReference type="STRING" id="1249481.D641_0102960"/>
<accession>A0A022KX57</accession>
<keyword evidence="1" id="KW-0645">Protease</keyword>
<dbReference type="OrthoDB" id="9801421at2"/>
<evidence type="ECO:0000256" key="2">
    <source>
        <dbReference type="ARBA" id="ARBA00022801"/>
    </source>
</evidence>
<keyword evidence="2" id="KW-0378">Hydrolase</keyword>
<evidence type="ECO:0000313" key="7">
    <source>
        <dbReference type="EMBL" id="EYT50779.1"/>
    </source>
</evidence>
<evidence type="ECO:0000256" key="3">
    <source>
        <dbReference type="ARBA" id="ARBA00022825"/>
    </source>
</evidence>
<evidence type="ECO:0000256" key="1">
    <source>
        <dbReference type="ARBA" id="ARBA00022670"/>
    </source>
</evidence>
<name>A0A022KX57_9MICO</name>
<dbReference type="GO" id="GO:0006508">
    <property type="term" value="P:proteolysis"/>
    <property type="evidence" value="ECO:0007669"/>
    <property type="project" value="UniProtKB-KW"/>
</dbReference>
<dbReference type="InterPro" id="IPR029058">
    <property type="entry name" value="AB_hydrolase_fold"/>
</dbReference>
<dbReference type="PRINTS" id="PR00862">
    <property type="entry name" value="PROLIGOPTASE"/>
</dbReference>
<dbReference type="PANTHER" id="PTHR42881:SF13">
    <property type="entry name" value="PROLYL ENDOPEPTIDASE"/>
    <property type="match status" value="1"/>
</dbReference>
<dbReference type="Gene3D" id="3.40.50.1820">
    <property type="entry name" value="alpha/beta hydrolase"/>
    <property type="match status" value="1"/>
</dbReference>
<gene>
    <name evidence="7" type="ORF">D641_0102960</name>
</gene>
<keyword evidence="8" id="KW-1185">Reference proteome</keyword>
<evidence type="ECO:0000259" key="6">
    <source>
        <dbReference type="Pfam" id="PF02897"/>
    </source>
</evidence>
<evidence type="ECO:0000259" key="5">
    <source>
        <dbReference type="Pfam" id="PF00326"/>
    </source>
</evidence>
<dbReference type="RefSeq" id="WP_017822308.1">
    <property type="nucleotide sequence ID" value="NZ_AORC01000003.1"/>
</dbReference>
<sequence length="731" mass="80640">MSTPRTEGSTEPRHEDRTTPQLPAPDGSSDPHQWLEEVEGEDALAWVRERNATAEQELDAVADPADPDGAPLAVTLQREIREILDAKDRIPGVTKRGQYLYNFWTDAEHERGLWRRTTLDSYRTDDPEWDVLLDVDALNAAEGEDWVWHGASLLRPAEGEPYRKALVSLSHGGSDADVTREFDLETRSFVPEADGGFLRPAAKGSLSWIDEDTTWVSTDFGEGTTTLSGYPRQARLWKRGTALAEAELVFEADETDMSVFVAHDSTPGWERDWVIQMHAFYDTTLHLADLGQQPPALETIDVPRDLEASAHRDLGIFSPRSDWEVAGSVYPAGSLVVGDFAAFRAGEPELTMLFEPTESTSLADMTITRNTVVLSILEDVVHRLEVHTRDQDGAWVRQDLYPELRGSLAVSAVDPDENDEVWVTVTDFVEPTTLLLGDLAAVPAGGEPTEPELIKTAPARFDADGLEVTQHFATSDDGTRIPYFEIGRADRGDEPGAGPSPTLLYGYGGFEISLTPAYLGPIGKAWLERGGTYVLANIRGGGEYGPRWHQAALKDKRHRAYEDFSSVAKDLIERGVTDTAHLAVRGGSNGGLLTGNMLTQYPELFGAVIIQVPLLDMKRYSHLLAGNSWMAEYGDPDTEDWEYVRTFSPYHLLAEGTDYPPSFVLTSTRDDRVHPGHARKFTAALESLGADVRAWENIEGGHGGAATNEQAARMNALMYTFLWSTIGRNDA</sequence>
<dbReference type="Pfam" id="PF02897">
    <property type="entry name" value="Peptidase_S9_N"/>
    <property type="match status" value="1"/>
</dbReference>
<dbReference type="InterPro" id="IPR051167">
    <property type="entry name" value="Prolyl_oligopep/macrocyclase"/>
</dbReference>
<dbReference type="EMBL" id="AORC01000003">
    <property type="protein sequence ID" value="EYT50779.1"/>
    <property type="molecule type" value="Genomic_DNA"/>
</dbReference>
<dbReference type="SUPFAM" id="SSF50993">
    <property type="entry name" value="Peptidase/esterase 'gauge' domain"/>
    <property type="match status" value="1"/>
</dbReference>
<comment type="caution">
    <text evidence="7">The sequence shown here is derived from an EMBL/GenBank/DDBJ whole genome shotgun (WGS) entry which is preliminary data.</text>
</comment>
<dbReference type="Pfam" id="PF00326">
    <property type="entry name" value="Peptidase_S9"/>
    <property type="match status" value="1"/>
</dbReference>
<dbReference type="GO" id="GO:0005829">
    <property type="term" value="C:cytosol"/>
    <property type="evidence" value="ECO:0007669"/>
    <property type="project" value="TreeGrafter"/>
</dbReference>
<reference evidence="7 8" key="1">
    <citation type="journal article" date="2013" name="Genome Announc.">
        <title>Draft genome sequence of an Actinobacterium, Brachybacterium muris strain UCD-AY4.</title>
        <authorList>
            <person name="Lo J.R."/>
            <person name="Lang J.M."/>
            <person name="Darling A.E."/>
            <person name="Eisen J.A."/>
            <person name="Coil D.A."/>
        </authorList>
    </citation>
    <scope>NUCLEOTIDE SEQUENCE [LARGE SCALE GENOMIC DNA]</scope>
    <source>
        <strain evidence="7 8">UCD-AY4</strain>
    </source>
</reference>
<dbReference type="PANTHER" id="PTHR42881">
    <property type="entry name" value="PROLYL ENDOPEPTIDASE"/>
    <property type="match status" value="1"/>
</dbReference>
<dbReference type="Gene3D" id="2.130.10.120">
    <property type="entry name" value="Prolyl oligopeptidase, N-terminal domain"/>
    <property type="match status" value="1"/>
</dbReference>
<dbReference type="InterPro" id="IPR001375">
    <property type="entry name" value="Peptidase_S9_cat"/>
</dbReference>
<dbReference type="InterPro" id="IPR002470">
    <property type="entry name" value="Peptidase_S9A"/>
</dbReference>
<organism evidence="7 8">
    <name type="scientific">Brachybacterium muris UCD-AY4</name>
    <dbReference type="NCBI Taxonomy" id="1249481"/>
    <lineage>
        <taxon>Bacteria</taxon>
        <taxon>Bacillati</taxon>
        <taxon>Actinomycetota</taxon>
        <taxon>Actinomycetes</taxon>
        <taxon>Micrococcales</taxon>
        <taxon>Dermabacteraceae</taxon>
        <taxon>Brachybacterium</taxon>
    </lineage>
</organism>
<protein>
    <submittedName>
        <fullName evidence="7">Prolyl oligopeptidase</fullName>
    </submittedName>
</protein>
<dbReference type="InterPro" id="IPR023302">
    <property type="entry name" value="Pept_S9A_N"/>
</dbReference>
<feature type="domain" description="Peptidase S9 prolyl oligopeptidase catalytic" evidence="5">
    <location>
        <begin position="526"/>
        <end position="727"/>
    </location>
</feature>
<dbReference type="SUPFAM" id="SSF53474">
    <property type="entry name" value="alpha/beta-Hydrolases"/>
    <property type="match status" value="1"/>
</dbReference>
<proteinExistence type="predicted"/>
<keyword evidence="3" id="KW-0720">Serine protease</keyword>
<feature type="region of interest" description="Disordered" evidence="4">
    <location>
        <begin position="1"/>
        <end position="33"/>
    </location>
</feature>
<evidence type="ECO:0000313" key="8">
    <source>
        <dbReference type="Proteomes" id="UP000019754"/>
    </source>
</evidence>